<proteinExistence type="predicted"/>
<evidence type="ECO:0000313" key="2">
    <source>
        <dbReference type="WBParaSite" id="PgR024_g033_t03"/>
    </source>
</evidence>
<keyword evidence="1" id="KW-1185">Reference proteome</keyword>
<name>A0A915B3R5_PARUN</name>
<sequence length="115" mass="13140">MRVNGIAPSWMRCLYRRAASVSVRLRDFSSCTVKFFFLYEAFSMVVFSASLRKIGEFPGVVEEVVGSEHWAACRRYSGMDAVTPSLSVDIWCCSSRLFLPTSPVWPGQRWENICR</sequence>
<dbReference type="WBParaSite" id="PgR024_g033_t03">
    <property type="protein sequence ID" value="PgR024_g033_t03"/>
    <property type="gene ID" value="PgR024_g033"/>
</dbReference>
<accession>A0A915B3R5</accession>
<dbReference type="Proteomes" id="UP000887569">
    <property type="component" value="Unplaced"/>
</dbReference>
<protein>
    <submittedName>
        <fullName evidence="2">Uncharacterized protein</fullName>
    </submittedName>
</protein>
<dbReference type="AlphaFoldDB" id="A0A915B3R5"/>
<reference evidence="2" key="1">
    <citation type="submission" date="2022-11" db="UniProtKB">
        <authorList>
            <consortium name="WormBaseParasite"/>
        </authorList>
    </citation>
    <scope>IDENTIFICATION</scope>
</reference>
<organism evidence="1 2">
    <name type="scientific">Parascaris univalens</name>
    <name type="common">Nematode worm</name>
    <dbReference type="NCBI Taxonomy" id="6257"/>
    <lineage>
        <taxon>Eukaryota</taxon>
        <taxon>Metazoa</taxon>
        <taxon>Ecdysozoa</taxon>
        <taxon>Nematoda</taxon>
        <taxon>Chromadorea</taxon>
        <taxon>Rhabditida</taxon>
        <taxon>Spirurina</taxon>
        <taxon>Ascaridomorpha</taxon>
        <taxon>Ascaridoidea</taxon>
        <taxon>Ascarididae</taxon>
        <taxon>Parascaris</taxon>
    </lineage>
</organism>
<evidence type="ECO:0000313" key="1">
    <source>
        <dbReference type="Proteomes" id="UP000887569"/>
    </source>
</evidence>